<evidence type="ECO:0000313" key="2">
    <source>
        <dbReference type="EMBL" id="QJB00610.1"/>
    </source>
</evidence>
<evidence type="ECO:0000256" key="1">
    <source>
        <dbReference type="SAM" id="MobiDB-lite"/>
    </source>
</evidence>
<name>A0A6M3MB48_9ZZZZ</name>
<feature type="region of interest" description="Disordered" evidence="1">
    <location>
        <begin position="1"/>
        <end position="29"/>
    </location>
</feature>
<sequence>MWADVMPKEEDVEEEEAEEEEEEAPAPTLEELRPRLYRLVYNQPTVLLTMFEVLFDYLTDRGIMTEEDMDVIIKEALRRWRDEVGAYRV</sequence>
<dbReference type="EMBL" id="MT143697">
    <property type="protein sequence ID" value="QJB00610.1"/>
    <property type="molecule type" value="Genomic_DNA"/>
</dbReference>
<protein>
    <submittedName>
        <fullName evidence="3">Uncharacterized protein</fullName>
    </submittedName>
</protein>
<organism evidence="3">
    <name type="scientific">viral metagenome</name>
    <dbReference type="NCBI Taxonomy" id="1070528"/>
    <lineage>
        <taxon>unclassified sequences</taxon>
        <taxon>metagenomes</taxon>
        <taxon>organismal metagenomes</taxon>
    </lineage>
</organism>
<evidence type="ECO:0000313" key="3">
    <source>
        <dbReference type="EMBL" id="QJB04734.1"/>
    </source>
</evidence>
<reference evidence="3" key="1">
    <citation type="submission" date="2020-03" db="EMBL/GenBank/DDBJ databases">
        <title>The deep terrestrial virosphere.</title>
        <authorList>
            <person name="Holmfeldt K."/>
            <person name="Nilsson E."/>
            <person name="Simone D."/>
            <person name="Lopez-Fernandez M."/>
            <person name="Wu X."/>
            <person name="de Brujin I."/>
            <person name="Lundin D."/>
            <person name="Andersson A."/>
            <person name="Bertilsson S."/>
            <person name="Dopson M."/>
        </authorList>
    </citation>
    <scope>NUCLEOTIDE SEQUENCE</scope>
    <source>
        <strain evidence="2">MM171A00331</strain>
        <strain evidence="3">MM171B00210</strain>
    </source>
</reference>
<proteinExistence type="predicted"/>
<accession>A0A6M3MB48</accession>
<dbReference type="AlphaFoldDB" id="A0A6M3MB48"/>
<dbReference type="EMBL" id="MT143889">
    <property type="protein sequence ID" value="QJB04734.1"/>
    <property type="molecule type" value="Genomic_DNA"/>
</dbReference>
<gene>
    <name evidence="2" type="ORF">MM171A00331_0027</name>
    <name evidence="3" type="ORF">MM171B00210_0045</name>
</gene>
<feature type="compositionally biased region" description="Acidic residues" evidence="1">
    <location>
        <begin position="10"/>
        <end position="24"/>
    </location>
</feature>